<dbReference type="InterPro" id="IPR013360">
    <property type="entry name" value="Pilus_4_PilW"/>
</dbReference>
<reference evidence="4 5" key="1">
    <citation type="submission" date="2019-03" db="EMBL/GenBank/DDBJ databases">
        <title>Genomic Encyclopedia of Type Strains, Phase IV (KMG-IV): sequencing the most valuable type-strain genomes for metagenomic binning, comparative biology and taxonomic classification.</title>
        <authorList>
            <person name="Goeker M."/>
        </authorList>
    </citation>
    <scope>NUCLEOTIDE SEQUENCE [LARGE SCALE GENOMIC DNA]</scope>
    <source>
        <strain evidence="4 5">DSM 28679</strain>
    </source>
</reference>
<evidence type="ECO:0000256" key="3">
    <source>
        <dbReference type="PROSITE-ProRule" id="PRU00339"/>
    </source>
</evidence>
<dbReference type="NCBIfam" id="TIGR02521">
    <property type="entry name" value="type_IV_pilW"/>
    <property type="match status" value="1"/>
</dbReference>
<dbReference type="InterPro" id="IPR019734">
    <property type="entry name" value="TPR_rpt"/>
</dbReference>
<comment type="caution">
    <text evidence="4">The sequence shown here is derived from an EMBL/GenBank/DDBJ whole genome shotgun (WGS) entry which is preliminary data.</text>
</comment>
<keyword evidence="1" id="KW-0677">Repeat</keyword>
<evidence type="ECO:0000313" key="5">
    <source>
        <dbReference type="Proteomes" id="UP000294575"/>
    </source>
</evidence>
<dbReference type="Proteomes" id="UP000294575">
    <property type="component" value="Unassembled WGS sequence"/>
</dbReference>
<gene>
    <name evidence="4" type="ORF">DFQ45_10443</name>
</gene>
<dbReference type="OrthoDB" id="129043at2"/>
<dbReference type="SUPFAM" id="SSF81901">
    <property type="entry name" value="HCP-like"/>
    <property type="match status" value="1"/>
</dbReference>
<protein>
    <submittedName>
        <fullName evidence="4">Type IV pilus assembly protein PilF</fullName>
    </submittedName>
</protein>
<dbReference type="Gene3D" id="1.25.40.10">
    <property type="entry name" value="Tetratricopeptide repeat domain"/>
    <property type="match status" value="1"/>
</dbReference>
<evidence type="ECO:0000256" key="1">
    <source>
        <dbReference type="ARBA" id="ARBA00022737"/>
    </source>
</evidence>
<dbReference type="PANTHER" id="PTHR44186">
    <property type="match status" value="1"/>
</dbReference>
<feature type="repeat" description="TPR" evidence="3">
    <location>
        <begin position="114"/>
        <end position="147"/>
    </location>
</feature>
<feature type="repeat" description="TPR" evidence="3">
    <location>
        <begin position="47"/>
        <end position="80"/>
    </location>
</feature>
<proteinExistence type="predicted"/>
<feature type="repeat" description="TPR" evidence="3">
    <location>
        <begin position="150"/>
        <end position="183"/>
    </location>
</feature>
<dbReference type="SMART" id="SM00028">
    <property type="entry name" value="TPR"/>
    <property type="match status" value="4"/>
</dbReference>
<keyword evidence="2 3" id="KW-0802">TPR repeat</keyword>
<dbReference type="AlphaFoldDB" id="A0A4R6U207"/>
<dbReference type="InterPro" id="IPR011990">
    <property type="entry name" value="TPR-like_helical_dom_sf"/>
</dbReference>
<evidence type="ECO:0000313" key="4">
    <source>
        <dbReference type="EMBL" id="TDQ38469.1"/>
    </source>
</evidence>
<dbReference type="EMBL" id="SNYK01000004">
    <property type="protein sequence ID" value="TDQ38469.1"/>
    <property type="molecule type" value="Genomic_DNA"/>
</dbReference>
<accession>A0A4R6U207</accession>
<organism evidence="4 5">
    <name type="scientific">Thiopseudomonas denitrificans</name>
    <dbReference type="NCBI Taxonomy" id="1501432"/>
    <lineage>
        <taxon>Bacteria</taxon>
        <taxon>Pseudomonadati</taxon>
        <taxon>Pseudomonadota</taxon>
        <taxon>Gammaproteobacteria</taxon>
        <taxon>Pseudomonadales</taxon>
        <taxon>Pseudomonadaceae</taxon>
        <taxon>Thiopseudomonas</taxon>
    </lineage>
</organism>
<dbReference type="PROSITE" id="PS51257">
    <property type="entry name" value="PROKAR_LIPOPROTEIN"/>
    <property type="match status" value="1"/>
</dbReference>
<name>A0A4R6U207_9GAMM</name>
<dbReference type="RefSeq" id="WP_101496188.1">
    <property type="nucleotide sequence ID" value="NZ_LNJZ01000005.1"/>
</dbReference>
<dbReference type="PANTHER" id="PTHR44186:SF1">
    <property type="entry name" value="BARDET-BIEDL SYNDROME 4 PROTEIN"/>
    <property type="match status" value="1"/>
</dbReference>
<sequence>MHNGFKHQVTGLRRWLVLAGVLAVLGGCVQTGDVQPMRTGEGREQARQAYIELGKGYLREGLTGQAKPPLQSALKIDPSNAEAHEVLALVFQQEMEPELADKHFRKALSSQRSARILNNYGSFLFEEGAYEKAMEIYQEAAQDNMYPSRSWVFENMGLTALKMGDNSQAMHYFERALRLDATQLRSLLEMGMLSYSVRDYPAAKHYYETYMQQAEHDARSLLLGARVATVYQNRDEAASLGLRLKQLYPASPEYKAYLLEQR</sequence>
<evidence type="ECO:0000256" key="2">
    <source>
        <dbReference type="ARBA" id="ARBA00022803"/>
    </source>
</evidence>
<keyword evidence="5" id="KW-1185">Reference proteome</keyword>
<dbReference type="PROSITE" id="PS50005">
    <property type="entry name" value="TPR"/>
    <property type="match status" value="3"/>
</dbReference>
<dbReference type="Pfam" id="PF13424">
    <property type="entry name" value="TPR_12"/>
    <property type="match status" value="1"/>
</dbReference>